<dbReference type="Proteomes" id="UP000052257">
    <property type="component" value="Unassembled WGS sequence"/>
</dbReference>
<evidence type="ECO:0000313" key="4">
    <source>
        <dbReference type="Proteomes" id="UP000052257"/>
    </source>
</evidence>
<evidence type="ECO:0000313" key="3">
    <source>
        <dbReference type="EMBL" id="CUU88582.1"/>
    </source>
</evidence>
<protein>
    <submittedName>
        <fullName evidence="3">Transposase, IS605OrfB family</fullName>
    </submittedName>
</protein>
<name>A0A9W5AU76_CAMHY</name>
<sequence>MCSSCGNIKDNITLKDRVYICNECGLKIDRDYNASLNLLSQLKQHIGLVQSEFTPMDLTALLDDLAINQIATSKVEIGIQQKLYL</sequence>
<feature type="domain" description="Cas12f1-like TNB" evidence="2">
    <location>
        <begin position="1"/>
        <end position="38"/>
    </location>
</feature>
<evidence type="ECO:0000256" key="1">
    <source>
        <dbReference type="ARBA" id="ARBA00023125"/>
    </source>
</evidence>
<dbReference type="EMBL" id="FAUW01000005">
    <property type="protein sequence ID" value="CUU88582.1"/>
    <property type="molecule type" value="Genomic_DNA"/>
</dbReference>
<reference evidence="3 4" key="1">
    <citation type="submission" date="2015-11" db="EMBL/GenBank/DDBJ databases">
        <authorList>
            <consortium name="Pathogen Informatics"/>
        </authorList>
    </citation>
    <scope>NUCLEOTIDE SEQUENCE [LARGE SCALE GENOMIC DNA]</scope>
    <source>
        <strain evidence="3 4">006A-0191</strain>
    </source>
</reference>
<dbReference type="GO" id="GO:0003677">
    <property type="term" value="F:DNA binding"/>
    <property type="evidence" value="ECO:0007669"/>
    <property type="project" value="UniProtKB-KW"/>
</dbReference>
<organism evidence="3 4">
    <name type="scientific">Campylobacter hyointestinalis subsp. hyointestinalis</name>
    <dbReference type="NCBI Taxonomy" id="91352"/>
    <lineage>
        <taxon>Bacteria</taxon>
        <taxon>Pseudomonadati</taxon>
        <taxon>Campylobacterota</taxon>
        <taxon>Epsilonproteobacteria</taxon>
        <taxon>Campylobacterales</taxon>
        <taxon>Campylobacteraceae</taxon>
        <taxon>Campylobacter</taxon>
    </lineage>
</organism>
<gene>
    <name evidence="3" type="ORF">ERS739220_01900</name>
</gene>
<dbReference type="Pfam" id="PF07282">
    <property type="entry name" value="Cas12f1-like_TNB"/>
    <property type="match status" value="1"/>
</dbReference>
<proteinExistence type="predicted"/>
<dbReference type="AlphaFoldDB" id="A0A9W5AU76"/>
<accession>A0A9W5AU76</accession>
<keyword evidence="1" id="KW-0238">DNA-binding</keyword>
<comment type="caution">
    <text evidence="3">The sequence shown here is derived from an EMBL/GenBank/DDBJ whole genome shotgun (WGS) entry which is preliminary data.</text>
</comment>
<dbReference type="InterPro" id="IPR010095">
    <property type="entry name" value="Cas12f1-like_TNB"/>
</dbReference>
<evidence type="ECO:0000259" key="2">
    <source>
        <dbReference type="Pfam" id="PF07282"/>
    </source>
</evidence>